<evidence type="ECO:0000313" key="1">
    <source>
        <dbReference type="EMBL" id="WYX99547.1"/>
    </source>
</evidence>
<gene>
    <name evidence="1" type="ORF">OXIME_000079</name>
</gene>
<organism evidence="1 2">
    <name type="scientific">Oxyplasma meridianum</name>
    <dbReference type="NCBI Taxonomy" id="3073602"/>
    <lineage>
        <taxon>Archaea</taxon>
        <taxon>Methanobacteriati</taxon>
        <taxon>Thermoplasmatota</taxon>
        <taxon>Thermoplasmata</taxon>
        <taxon>Thermoplasmatales</taxon>
        <taxon>Thermoplasmataceae</taxon>
        <taxon>Oxyplasma</taxon>
    </lineage>
</organism>
<dbReference type="Proteomes" id="UP001451606">
    <property type="component" value="Chromosome"/>
</dbReference>
<dbReference type="Pfam" id="PF07849">
    <property type="entry name" value="DUF1641"/>
    <property type="match status" value="1"/>
</dbReference>
<dbReference type="InterPro" id="IPR012440">
    <property type="entry name" value="DUF1641"/>
</dbReference>
<dbReference type="PANTHER" id="PTHR38433:SF1">
    <property type="entry name" value="DUF1641 DOMAIN-CONTAINING PROTEIN"/>
    <property type="match status" value="1"/>
</dbReference>
<proteinExistence type="predicted"/>
<sequence>MAKQLNYVQEDEKFVSDSAKEKDKTEYETTMLFIRSLMEHREAVFSVLTEIMQTEKNQNLVNNFGSIYKFLSNMDSSWLSETLERSASKIKEIPDTDRNVTGMMGLLKIIKDPEINTGLKVALKLLSVLAPHGEDEK</sequence>
<protein>
    <submittedName>
        <fullName evidence="1">DUF1641 domain-containing protein</fullName>
    </submittedName>
</protein>
<dbReference type="PANTHER" id="PTHR38433">
    <property type="match status" value="1"/>
</dbReference>
<dbReference type="GeneID" id="95966803"/>
<dbReference type="EMBL" id="CP133772">
    <property type="protein sequence ID" value="WYX99547.1"/>
    <property type="molecule type" value="Genomic_DNA"/>
</dbReference>
<dbReference type="RefSeq" id="WP_393971520.1">
    <property type="nucleotide sequence ID" value="NZ_CP133772.1"/>
</dbReference>
<reference evidence="1 2" key="1">
    <citation type="submission" date="2023-09" db="EMBL/GenBank/DDBJ databases">
        <authorList>
            <person name="Golyshina O.V."/>
            <person name="Lunev E.A."/>
            <person name="Bargiela R."/>
            <person name="Gaines M.C."/>
            <person name="Daum B."/>
            <person name="Bale N.J."/>
            <person name="Koenen M."/>
            <person name="Sinninghe Damst J.S."/>
            <person name="Yakimov M."/>
            <person name="Golyshin P.N."/>
        </authorList>
    </citation>
    <scope>NUCLEOTIDE SEQUENCE [LARGE SCALE GENOMIC DNA]</scope>
    <source>
        <strain evidence="1 2">M1</strain>
    </source>
</reference>
<dbReference type="KEGG" id="omr:OXIME_000079"/>
<dbReference type="AlphaFoldDB" id="A0AAX4NDT0"/>
<keyword evidence="2" id="KW-1185">Reference proteome</keyword>
<name>A0AAX4NDT0_9ARCH</name>
<accession>A0AAX4NDT0</accession>
<evidence type="ECO:0000313" key="2">
    <source>
        <dbReference type="Proteomes" id="UP001451606"/>
    </source>
</evidence>